<reference evidence="2 3" key="1">
    <citation type="submission" date="2021-05" db="EMBL/GenBank/DDBJ databases">
        <title>Culturable bacteria isolated from Daya Bay.</title>
        <authorList>
            <person name="Zheng W."/>
            <person name="Yu S."/>
            <person name="Huang Y."/>
        </authorList>
    </citation>
    <scope>NUCLEOTIDE SEQUENCE [LARGE SCALE GENOMIC DNA]</scope>
    <source>
        <strain evidence="2 3">DP4N28-5</strain>
    </source>
</reference>
<dbReference type="RefSeq" id="WP_218390569.1">
    <property type="nucleotide sequence ID" value="NZ_JAHUZE010000001.1"/>
</dbReference>
<dbReference type="Proteomes" id="UP000756530">
    <property type="component" value="Unassembled WGS sequence"/>
</dbReference>
<evidence type="ECO:0008006" key="4">
    <source>
        <dbReference type="Google" id="ProtNLM"/>
    </source>
</evidence>
<proteinExistence type="predicted"/>
<accession>A0ABS6SZG8</accession>
<gene>
    <name evidence="2" type="ORF">KJP28_02080</name>
</gene>
<evidence type="ECO:0000313" key="3">
    <source>
        <dbReference type="Proteomes" id="UP000756530"/>
    </source>
</evidence>
<comment type="caution">
    <text evidence="2">The sequence shown here is derived from an EMBL/GenBank/DDBJ whole genome shotgun (WGS) entry which is preliminary data.</text>
</comment>
<keyword evidence="3" id="KW-1185">Reference proteome</keyword>
<evidence type="ECO:0000313" key="2">
    <source>
        <dbReference type="EMBL" id="MBV7377696.1"/>
    </source>
</evidence>
<evidence type="ECO:0000256" key="1">
    <source>
        <dbReference type="SAM" id="SignalP"/>
    </source>
</evidence>
<feature type="chain" id="PRO_5046072222" description="UrcA family protein" evidence="1">
    <location>
        <begin position="21"/>
        <end position="106"/>
    </location>
</feature>
<dbReference type="EMBL" id="JAHUZE010000001">
    <property type="protein sequence ID" value="MBV7377696.1"/>
    <property type="molecule type" value="Genomic_DNA"/>
</dbReference>
<feature type="signal peptide" evidence="1">
    <location>
        <begin position="1"/>
        <end position="20"/>
    </location>
</feature>
<name>A0ABS6SZG8_9RHOB</name>
<keyword evidence="1" id="KW-0732">Signal</keyword>
<sequence length="106" mass="11569">MKRVIILPLALLALSAPALAYDSSEPEADRAEAKATFLAELDSKQFLAESEREEFAVCVTARMTTTEIDYFNAAGSSEERESVIRNVADQDGLRACDTSVQQQPQG</sequence>
<organism evidence="2 3">
    <name type="scientific">Maritimibacter dapengensis</name>
    <dbReference type="NCBI Taxonomy" id="2836868"/>
    <lineage>
        <taxon>Bacteria</taxon>
        <taxon>Pseudomonadati</taxon>
        <taxon>Pseudomonadota</taxon>
        <taxon>Alphaproteobacteria</taxon>
        <taxon>Rhodobacterales</taxon>
        <taxon>Roseobacteraceae</taxon>
        <taxon>Maritimibacter</taxon>
    </lineage>
</organism>
<protein>
    <recommendedName>
        <fullName evidence="4">UrcA family protein</fullName>
    </recommendedName>
</protein>